<dbReference type="Proteomes" id="UP000192911">
    <property type="component" value="Unassembled WGS sequence"/>
</dbReference>
<dbReference type="Pfam" id="PF07685">
    <property type="entry name" value="GATase_3"/>
    <property type="match status" value="1"/>
</dbReference>
<evidence type="ECO:0000256" key="5">
    <source>
        <dbReference type="ARBA" id="ARBA00022962"/>
    </source>
</evidence>
<dbReference type="InterPro" id="IPR011698">
    <property type="entry name" value="GATase_3"/>
</dbReference>
<evidence type="ECO:0000313" key="11">
    <source>
        <dbReference type="Proteomes" id="UP000192911"/>
    </source>
</evidence>
<reference evidence="11" key="1">
    <citation type="submission" date="2017-04" db="EMBL/GenBank/DDBJ databases">
        <authorList>
            <person name="Varghese N."/>
            <person name="Submissions S."/>
        </authorList>
    </citation>
    <scope>NUCLEOTIDE SEQUENCE [LARGE SCALE GENOMIC DNA]</scope>
    <source>
        <strain evidence="11">Ballard 720</strain>
    </source>
</reference>
<comment type="similarity">
    <text evidence="2 7">Belongs to the CobB/CobQ family. CobQ subfamily.</text>
</comment>
<accession>A0A1X7FNB6</accession>
<dbReference type="UniPathway" id="UPA00148"/>
<gene>
    <name evidence="7" type="primary">cobQ</name>
    <name evidence="10" type="ORF">SAMN06295900_11023</name>
</gene>
<dbReference type="SUPFAM" id="SSF52317">
    <property type="entry name" value="Class I glutamine amidotransferase-like"/>
    <property type="match status" value="1"/>
</dbReference>
<dbReference type="EMBL" id="FXAH01000010">
    <property type="protein sequence ID" value="SMF55115.1"/>
    <property type="molecule type" value="Genomic_DNA"/>
</dbReference>
<dbReference type="GO" id="GO:0003824">
    <property type="term" value="F:catalytic activity"/>
    <property type="evidence" value="ECO:0007669"/>
    <property type="project" value="InterPro"/>
</dbReference>
<dbReference type="GeneID" id="95553341"/>
<evidence type="ECO:0000256" key="4">
    <source>
        <dbReference type="ARBA" id="ARBA00022573"/>
    </source>
</evidence>
<comment type="function">
    <text evidence="6 7">Catalyzes amidations at positions B, D, E, and G on adenosylcobyrinic A,C-diamide. NH(2) groups are provided by glutamine, and one molecule of ATP is hydrogenolyzed for each amidation.</text>
</comment>
<dbReference type="GO" id="GO:0015420">
    <property type="term" value="F:ABC-type vitamin B12 transporter activity"/>
    <property type="evidence" value="ECO:0007669"/>
    <property type="project" value="UniProtKB-UniRule"/>
</dbReference>
<dbReference type="PROSITE" id="PS51274">
    <property type="entry name" value="GATASE_COBBQ"/>
    <property type="match status" value="1"/>
</dbReference>
<keyword evidence="5 7" id="KW-0315">Glutamine amidotransferase</keyword>
<dbReference type="Pfam" id="PF01656">
    <property type="entry name" value="CbiA"/>
    <property type="match status" value="1"/>
</dbReference>
<dbReference type="STRING" id="28094.SAMN06295900_11023"/>
<evidence type="ECO:0000256" key="3">
    <source>
        <dbReference type="ARBA" id="ARBA00019833"/>
    </source>
</evidence>
<dbReference type="NCBIfam" id="TIGR00313">
    <property type="entry name" value="cobQ"/>
    <property type="match status" value="1"/>
</dbReference>
<dbReference type="NCBIfam" id="NF001989">
    <property type="entry name" value="PRK00784.1"/>
    <property type="match status" value="1"/>
</dbReference>
<dbReference type="InterPro" id="IPR027417">
    <property type="entry name" value="P-loop_NTPase"/>
</dbReference>
<keyword evidence="11" id="KW-1185">Reference proteome</keyword>
<dbReference type="Gene3D" id="3.40.50.880">
    <property type="match status" value="1"/>
</dbReference>
<evidence type="ECO:0000259" key="9">
    <source>
        <dbReference type="Pfam" id="PF07685"/>
    </source>
</evidence>
<dbReference type="InterPro" id="IPR047045">
    <property type="entry name" value="CobQ_N"/>
</dbReference>
<name>A0A1X7FNB6_TRICW</name>
<dbReference type="InterPro" id="IPR029062">
    <property type="entry name" value="Class_I_gatase-like"/>
</dbReference>
<evidence type="ECO:0000256" key="1">
    <source>
        <dbReference type="ARBA" id="ARBA00004953"/>
    </source>
</evidence>
<feature type="domain" description="CobB/CobQ-like glutamine amidotransferase" evidence="9">
    <location>
        <begin position="253"/>
        <end position="440"/>
    </location>
</feature>
<dbReference type="InterPro" id="IPR033949">
    <property type="entry name" value="CobQ_GATase1"/>
</dbReference>
<dbReference type="SUPFAM" id="SSF52540">
    <property type="entry name" value="P-loop containing nucleoside triphosphate hydrolases"/>
    <property type="match status" value="1"/>
</dbReference>
<evidence type="ECO:0000313" key="10">
    <source>
        <dbReference type="EMBL" id="SMF55115.1"/>
    </source>
</evidence>
<dbReference type="Gene3D" id="3.40.50.300">
    <property type="entry name" value="P-loop containing nucleotide triphosphate hydrolases"/>
    <property type="match status" value="1"/>
</dbReference>
<dbReference type="InterPro" id="IPR002586">
    <property type="entry name" value="CobQ/CobB/MinD/ParA_Nub-bd_dom"/>
</dbReference>
<evidence type="ECO:0000256" key="2">
    <source>
        <dbReference type="ARBA" id="ARBA00006205"/>
    </source>
</evidence>
<evidence type="ECO:0000259" key="8">
    <source>
        <dbReference type="Pfam" id="PF01656"/>
    </source>
</evidence>
<proteinExistence type="inferred from homology"/>
<dbReference type="PANTHER" id="PTHR21343:SF1">
    <property type="entry name" value="COBYRIC ACID SYNTHASE"/>
    <property type="match status" value="1"/>
</dbReference>
<comment type="pathway">
    <text evidence="1 7">Cofactor biosynthesis; adenosylcobalamin biosynthesis.</text>
</comment>
<dbReference type="CDD" id="cd05389">
    <property type="entry name" value="CobQ_N"/>
    <property type="match status" value="1"/>
</dbReference>
<sequence>MPGALMIQGTSSDSGKSTLVGALCRLAARSGKRVAPFKPQNMSLNSAVTVDGGEIGRAQAWQALAAGIAPEVDMNPVLLKPNSDIGAQVIVQGHARGNLDARAYHDYKPVAMQAVLESFARLRAKTDLVLVEGAGSPAEVNLREGDIANMGFAQAVDCPVVLVADIDRGGVFAQIVGTLECLSKAERARVKGIVINKFRGDVALLAPGIDWVQTRTGKPVFGVVPFVPGLWLDAEDMLPAARHARALADEALRVVVPALPRISNHTDFDALRAHPQVDFRYVRAGEPLPAADLVVLPGSKSVQRDLAWLRDNGWEPYLQRHLRYGGKLIGICGGMQMLGRELLDPLGLESGVRCERGLALLDFVTTLAPEKRLVNTSGRLAFDDAPVAGYEIHMGVTEGPALNRPAIRLLDGETMRAEGAISEDGRILATYLHGLFDNADACRALLRWAGLDAAERIDHDARRLASIDKLADAVQANVDVQALWRLVQHA</sequence>
<dbReference type="GO" id="GO:0009236">
    <property type="term" value="P:cobalamin biosynthetic process"/>
    <property type="evidence" value="ECO:0007669"/>
    <property type="project" value="UniProtKB-UniRule"/>
</dbReference>
<dbReference type="RefSeq" id="WP_085228769.1">
    <property type="nucleotide sequence ID" value="NZ_BSQD01000007.1"/>
</dbReference>
<keyword evidence="4 7" id="KW-0169">Cobalamin biosynthesis</keyword>
<evidence type="ECO:0000256" key="6">
    <source>
        <dbReference type="ARBA" id="ARBA00025166"/>
    </source>
</evidence>
<dbReference type="CDD" id="cd01750">
    <property type="entry name" value="GATase1_CobQ"/>
    <property type="match status" value="1"/>
</dbReference>
<dbReference type="PANTHER" id="PTHR21343">
    <property type="entry name" value="DETHIOBIOTIN SYNTHETASE"/>
    <property type="match status" value="1"/>
</dbReference>
<feature type="domain" description="CobQ/CobB/MinD/ParA nucleotide binding" evidence="8">
    <location>
        <begin position="5"/>
        <end position="230"/>
    </location>
</feature>
<feature type="active site" evidence="7">
    <location>
        <position position="433"/>
    </location>
</feature>
<organism evidence="10 11">
    <name type="scientific">Trinickia caryophylli</name>
    <name type="common">Paraburkholderia caryophylli</name>
    <dbReference type="NCBI Taxonomy" id="28094"/>
    <lineage>
        <taxon>Bacteria</taxon>
        <taxon>Pseudomonadati</taxon>
        <taxon>Pseudomonadota</taxon>
        <taxon>Betaproteobacteria</taxon>
        <taxon>Burkholderiales</taxon>
        <taxon>Burkholderiaceae</taxon>
        <taxon>Trinickia</taxon>
    </lineage>
</organism>
<protein>
    <recommendedName>
        <fullName evidence="3 7">Cobyric acid synthase</fullName>
    </recommendedName>
</protein>
<evidence type="ECO:0000256" key="7">
    <source>
        <dbReference type="HAMAP-Rule" id="MF_00028"/>
    </source>
</evidence>
<dbReference type="OrthoDB" id="9808302at2"/>
<feature type="active site" description="Nucleophile" evidence="7">
    <location>
        <position position="332"/>
    </location>
</feature>
<dbReference type="InterPro" id="IPR004459">
    <property type="entry name" value="CobQ_synth"/>
</dbReference>
<dbReference type="AlphaFoldDB" id="A0A1X7FNB6"/>
<dbReference type="HAMAP" id="MF_00028">
    <property type="entry name" value="CobQ"/>
    <property type="match status" value="1"/>
</dbReference>